<dbReference type="AlphaFoldDB" id="A0A833JVA4"/>
<protein>
    <submittedName>
        <fullName evidence="14">Zn-dependent protease with chaperone function</fullName>
    </submittedName>
</protein>
<dbReference type="PANTHER" id="PTHR43221">
    <property type="entry name" value="PROTEASE HTPX"/>
    <property type="match status" value="1"/>
</dbReference>
<evidence type="ECO:0000256" key="3">
    <source>
        <dbReference type="ARBA" id="ARBA00022670"/>
    </source>
</evidence>
<keyword evidence="8 12" id="KW-1133">Transmembrane helix</keyword>
<reference evidence="14 15" key="1">
    <citation type="submission" date="2019-10" db="EMBL/GenBank/DDBJ databases">
        <title>Draft genome sequence of Marinobacter hydrocarbonoclasticus NCT7M from the microbiome of the marine copepod.</title>
        <authorList>
            <person name="Nuttall R."/>
            <person name="Sharma G."/>
            <person name="Moisander P."/>
        </authorList>
    </citation>
    <scope>NUCLEOTIDE SEQUENCE [LARGE SCALE GENOMIC DNA]</scope>
    <source>
        <strain evidence="14 15">NCT7M</strain>
    </source>
</reference>
<dbReference type="RefSeq" id="WP_049756858.1">
    <property type="nucleotide sequence ID" value="NZ_WBMP01000003.1"/>
</dbReference>
<evidence type="ECO:0000256" key="5">
    <source>
        <dbReference type="ARBA" id="ARBA00022723"/>
    </source>
</evidence>
<evidence type="ECO:0000256" key="10">
    <source>
        <dbReference type="ARBA" id="ARBA00023136"/>
    </source>
</evidence>
<evidence type="ECO:0000259" key="13">
    <source>
        <dbReference type="Pfam" id="PF01435"/>
    </source>
</evidence>
<evidence type="ECO:0000256" key="7">
    <source>
        <dbReference type="ARBA" id="ARBA00022833"/>
    </source>
</evidence>
<comment type="similarity">
    <text evidence="11">Belongs to the peptidase M48 family.</text>
</comment>
<keyword evidence="3 11" id="KW-0645">Protease</keyword>
<feature type="transmembrane region" description="Helical" evidence="12">
    <location>
        <begin position="35"/>
        <end position="56"/>
    </location>
</feature>
<dbReference type="InterPro" id="IPR001915">
    <property type="entry name" value="Peptidase_M48"/>
</dbReference>
<evidence type="ECO:0000256" key="2">
    <source>
        <dbReference type="ARBA" id="ARBA00022475"/>
    </source>
</evidence>
<comment type="caution">
    <text evidence="14">The sequence shown here is derived from an EMBL/GenBank/DDBJ whole genome shotgun (WGS) entry which is preliminary data.</text>
</comment>
<keyword evidence="10 12" id="KW-0472">Membrane</keyword>
<dbReference type="GO" id="GO:0006508">
    <property type="term" value="P:proteolysis"/>
    <property type="evidence" value="ECO:0007669"/>
    <property type="project" value="UniProtKB-KW"/>
</dbReference>
<evidence type="ECO:0000256" key="11">
    <source>
        <dbReference type="RuleBase" id="RU003983"/>
    </source>
</evidence>
<keyword evidence="4 12" id="KW-0812">Transmembrane</keyword>
<sequence length="158" mass="18085">MNLVYKHEKPLLLVTAVLAVAIWLALILGTLGIVLLYLLVGYVFFLFAHSAFISHLKGSGVRISREQYPDLYDRLIRCCEKVGVKEVPEAYLLRTDFFNALATKFLGRHFVVLFTDVVDALEERPDAIDFYIGHELGHIHRRHLSWGPRCWHPLPGCL</sequence>
<dbReference type="GO" id="GO:0005886">
    <property type="term" value="C:plasma membrane"/>
    <property type="evidence" value="ECO:0007669"/>
    <property type="project" value="UniProtKB-SubCell"/>
</dbReference>
<comment type="cofactor">
    <cofactor evidence="11">
        <name>Zn(2+)</name>
        <dbReference type="ChEBI" id="CHEBI:29105"/>
    </cofactor>
    <text evidence="11">Binds 1 zinc ion per subunit.</text>
</comment>
<evidence type="ECO:0000256" key="12">
    <source>
        <dbReference type="SAM" id="Phobius"/>
    </source>
</evidence>
<gene>
    <name evidence="14" type="ORF">F6453_1021</name>
</gene>
<dbReference type="Proteomes" id="UP000469950">
    <property type="component" value="Unassembled WGS sequence"/>
</dbReference>
<dbReference type="GO" id="GO:0004222">
    <property type="term" value="F:metalloendopeptidase activity"/>
    <property type="evidence" value="ECO:0007669"/>
    <property type="project" value="InterPro"/>
</dbReference>
<feature type="transmembrane region" description="Helical" evidence="12">
    <location>
        <begin position="12"/>
        <end position="29"/>
    </location>
</feature>
<organism evidence="14 15">
    <name type="scientific">Marinobacter nauticus</name>
    <name type="common">Marinobacter hydrocarbonoclasticus</name>
    <name type="synonym">Marinobacter aquaeolei</name>
    <dbReference type="NCBI Taxonomy" id="2743"/>
    <lineage>
        <taxon>Bacteria</taxon>
        <taxon>Pseudomonadati</taxon>
        <taxon>Pseudomonadota</taxon>
        <taxon>Gammaproteobacteria</taxon>
        <taxon>Pseudomonadales</taxon>
        <taxon>Marinobacteraceae</taxon>
        <taxon>Marinobacter</taxon>
    </lineage>
</organism>
<evidence type="ECO:0000256" key="4">
    <source>
        <dbReference type="ARBA" id="ARBA00022692"/>
    </source>
</evidence>
<comment type="subcellular location">
    <subcellularLocation>
        <location evidence="1">Cell membrane</location>
        <topology evidence="1">Multi-pass membrane protein</topology>
    </subcellularLocation>
</comment>
<evidence type="ECO:0000256" key="8">
    <source>
        <dbReference type="ARBA" id="ARBA00022989"/>
    </source>
</evidence>
<dbReference type="Pfam" id="PF01435">
    <property type="entry name" value="Peptidase_M48"/>
    <property type="match status" value="1"/>
</dbReference>
<dbReference type="GO" id="GO:0046872">
    <property type="term" value="F:metal ion binding"/>
    <property type="evidence" value="ECO:0007669"/>
    <property type="project" value="UniProtKB-KW"/>
</dbReference>
<dbReference type="PANTHER" id="PTHR43221:SF1">
    <property type="entry name" value="PROTEASE HTPX"/>
    <property type="match status" value="1"/>
</dbReference>
<dbReference type="CDD" id="cd07325">
    <property type="entry name" value="M48_Ste24p_like"/>
    <property type="match status" value="1"/>
</dbReference>
<dbReference type="EMBL" id="WBMP01000003">
    <property type="protein sequence ID" value="KAE8546780.1"/>
    <property type="molecule type" value="Genomic_DNA"/>
</dbReference>
<keyword evidence="2" id="KW-1003">Cell membrane</keyword>
<keyword evidence="9 11" id="KW-0482">Metalloprotease</keyword>
<keyword evidence="5" id="KW-0479">Metal-binding</keyword>
<dbReference type="Gene3D" id="3.30.2010.10">
    <property type="entry name" value="Metalloproteases ('zincins'), catalytic domain"/>
    <property type="match status" value="1"/>
</dbReference>
<keyword evidence="6 11" id="KW-0378">Hydrolase</keyword>
<accession>A0A833JVA4</accession>
<feature type="domain" description="Peptidase M48" evidence="13">
    <location>
        <begin position="70"/>
        <end position="144"/>
    </location>
</feature>
<evidence type="ECO:0000256" key="6">
    <source>
        <dbReference type="ARBA" id="ARBA00022801"/>
    </source>
</evidence>
<evidence type="ECO:0000313" key="15">
    <source>
        <dbReference type="Proteomes" id="UP000469950"/>
    </source>
</evidence>
<proteinExistence type="inferred from homology"/>
<evidence type="ECO:0000256" key="1">
    <source>
        <dbReference type="ARBA" id="ARBA00004651"/>
    </source>
</evidence>
<keyword evidence="7 11" id="KW-0862">Zinc</keyword>
<evidence type="ECO:0000313" key="14">
    <source>
        <dbReference type="EMBL" id="KAE8546780.1"/>
    </source>
</evidence>
<name>A0A833JVA4_MARNT</name>
<evidence type="ECO:0000256" key="9">
    <source>
        <dbReference type="ARBA" id="ARBA00023049"/>
    </source>
</evidence>
<dbReference type="InterPro" id="IPR050083">
    <property type="entry name" value="HtpX_protease"/>
</dbReference>